<gene>
    <name evidence="2" type="ordered locus">CAP2UW1_4022</name>
</gene>
<accession>C7RN80</accession>
<name>C7RN80_ACCRE</name>
<dbReference type="eggNOG" id="COG1225">
    <property type="taxonomic scope" value="Bacteria"/>
</dbReference>
<dbReference type="PANTHER" id="PTHR43640">
    <property type="entry name" value="OS07G0260300 PROTEIN"/>
    <property type="match status" value="1"/>
</dbReference>
<dbReference type="EMBL" id="CP001715">
    <property type="protein sequence ID" value="ACV37266.1"/>
    <property type="molecule type" value="Genomic_DNA"/>
</dbReference>
<dbReference type="KEGG" id="app:CAP2UW1_4022"/>
<evidence type="ECO:0000313" key="2">
    <source>
        <dbReference type="EMBL" id="ACV37266.1"/>
    </source>
</evidence>
<dbReference type="SUPFAM" id="SSF52833">
    <property type="entry name" value="Thioredoxin-like"/>
    <property type="match status" value="1"/>
</dbReference>
<dbReference type="CDD" id="cd02969">
    <property type="entry name" value="PRX_like1"/>
    <property type="match status" value="1"/>
</dbReference>
<dbReference type="Pfam" id="PF00578">
    <property type="entry name" value="AhpC-TSA"/>
    <property type="match status" value="1"/>
</dbReference>
<evidence type="ECO:0000259" key="1">
    <source>
        <dbReference type="PROSITE" id="PS51352"/>
    </source>
</evidence>
<dbReference type="STRING" id="522306.CAP2UW1_4022"/>
<reference evidence="2" key="2">
    <citation type="submission" date="2009-09" db="EMBL/GenBank/DDBJ databases">
        <title>Complete sequence of chromosome of Candidatus Accumulibacter phosphatis clade IIA str. UW-1.</title>
        <authorList>
            <consortium name="US DOE Joint Genome Institute"/>
            <person name="Martin H.G."/>
            <person name="Ivanova N."/>
            <person name="Kunin V."/>
            <person name="Warnecke F."/>
            <person name="Barry K."/>
            <person name="He S."/>
            <person name="Salamov A."/>
            <person name="Szeto E."/>
            <person name="Dalin E."/>
            <person name="Pangilinan J.L."/>
            <person name="Lapidus A."/>
            <person name="Lowry S."/>
            <person name="Kyrpides N.C."/>
            <person name="McMahon K.D."/>
            <person name="Hugenholtz P."/>
        </authorList>
    </citation>
    <scope>NUCLEOTIDE SEQUENCE [LARGE SCALE GENOMIC DNA]</scope>
    <source>
        <strain evidence="2">UW-1</strain>
    </source>
</reference>
<feature type="domain" description="Thioredoxin" evidence="1">
    <location>
        <begin position="8"/>
        <end position="160"/>
    </location>
</feature>
<dbReference type="InterPro" id="IPR036249">
    <property type="entry name" value="Thioredoxin-like_sf"/>
</dbReference>
<dbReference type="OrthoDB" id="9809746at2"/>
<protein>
    <submittedName>
        <fullName evidence="2">Alkyl hydroperoxide reductase/ Thiol specific antioxidant/ Mal allergen</fullName>
    </submittedName>
</protein>
<dbReference type="PROSITE" id="PS51352">
    <property type="entry name" value="THIOREDOXIN_2"/>
    <property type="match status" value="1"/>
</dbReference>
<reference evidence="2" key="1">
    <citation type="submission" date="2009-08" db="EMBL/GenBank/DDBJ databases">
        <authorList>
            <consortium name="US DOE Joint Genome Institute"/>
            <person name="Lucas S."/>
            <person name="Copeland A."/>
            <person name="Lapidus A."/>
            <person name="Glavina del Rio T."/>
            <person name="Dalin E."/>
            <person name="Tice H."/>
            <person name="Bruce D."/>
            <person name="Barry K."/>
            <person name="Pitluck S."/>
            <person name="Lowry S."/>
            <person name="Larimer F."/>
            <person name="Land M."/>
            <person name="Hauser L."/>
            <person name="Kyrpides N."/>
            <person name="Ivanova N."/>
            <person name="McMahon K.D."/>
            <person name="Hugenholtz P."/>
        </authorList>
    </citation>
    <scope>NUCLEOTIDE SEQUENCE</scope>
    <source>
        <strain evidence="2">UW-1</strain>
    </source>
</reference>
<dbReference type="PANTHER" id="PTHR43640:SF1">
    <property type="entry name" value="THIOREDOXIN-DEPENDENT PEROXIREDOXIN"/>
    <property type="match status" value="1"/>
</dbReference>
<dbReference type="GO" id="GO:0016209">
    <property type="term" value="F:antioxidant activity"/>
    <property type="evidence" value="ECO:0007669"/>
    <property type="project" value="InterPro"/>
</dbReference>
<organism evidence="2">
    <name type="scientific">Accumulibacter regalis</name>
    <dbReference type="NCBI Taxonomy" id="522306"/>
    <lineage>
        <taxon>Bacteria</taxon>
        <taxon>Pseudomonadati</taxon>
        <taxon>Pseudomonadota</taxon>
        <taxon>Betaproteobacteria</taxon>
        <taxon>Candidatus Accumulibacter</taxon>
    </lineage>
</organism>
<dbReference type="InterPro" id="IPR047262">
    <property type="entry name" value="PRX-like1"/>
</dbReference>
<dbReference type="AlphaFoldDB" id="C7RN80"/>
<dbReference type="InterPro" id="IPR013766">
    <property type="entry name" value="Thioredoxin_domain"/>
</dbReference>
<dbReference type="GO" id="GO:0016491">
    <property type="term" value="F:oxidoreductase activity"/>
    <property type="evidence" value="ECO:0007669"/>
    <property type="project" value="InterPro"/>
</dbReference>
<sequence length="183" mass="20257">MALNTPVCDFGWPAVDFELADTHGARHSLSTLRGPNGLLLMFICNHCPYVKAIIDRICRDARALQAQGIGVAAIMSNDPAEYPEDSLDNMQRVAAQLDFPFPYLYDATQDVARRYGAVCTPDFFGFNRQLELQYRGRLDASGRMPAAPDARRELVEAMRLVAESGRGPAEQVASMGCSIKWRS</sequence>
<proteinExistence type="predicted"/>
<dbReference type="InterPro" id="IPR000866">
    <property type="entry name" value="AhpC/TSA"/>
</dbReference>
<dbReference type="HOGENOM" id="CLU_076204_1_0_4"/>
<dbReference type="Gene3D" id="3.40.30.10">
    <property type="entry name" value="Glutaredoxin"/>
    <property type="match status" value="1"/>
</dbReference>